<gene>
    <name evidence="6" type="primary">purS</name>
    <name evidence="7" type="ORF">BC343_18035</name>
</gene>
<dbReference type="PANTHER" id="PTHR34696">
    <property type="entry name" value="PHOSPHORIBOSYLFORMYLGLYCINAMIDINE SYNTHASE SUBUNIT PURS"/>
    <property type="match status" value="1"/>
</dbReference>
<dbReference type="EMBL" id="MBTF01000038">
    <property type="protein sequence ID" value="OOQ56878.1"/>
    <property type="molecule type" value="Genomic_DNA"/>
</dbReference>
<dbReference type="NCBIfam" id="NF004630">
    <property type="entry name" value="PRK05974.1"/>
    <property type="match status" value="1"/>
</dbReference>
<comment type="function">
    <text evidence="6">Part of the phosphoribosylformylglycinamidine synthase complex involved in the purines biosynthetic pathway. Catalyzes the ATP-dependent conversion of formylglycinamide ribonucleotide (FGAR) and glutamine to yield formylglycinamidine ribonucleotide (FGAM) and glutamate. The FGAM synthase complex is composed of three subunits. PurQ produces an ammonia molecule by converting glutamine to glutamate. PurL transfers the ammonia molecule to FGAR to form FGAM in an ATP-dependent manner. PurS interacts with PurQ and PurL and is thought to assist in the transfer of the ammonia molecule from PurQ to PurL.</text>
</comment>
<keyword evidence="3 6" id="KW-0547">Nucleotide-binding</keyword>
<dbReference type="RefSeq" id="WP_078351294.1">
    <property type="nucleotide sequence ID" value="NZ_MBTF01000038.1"/>
</dbReference>
<comment type="similarity">
    <text evidence="6">Belongs to the PurS family.</text>
</comment>
<proteinExistence type="inferred from homology"/>
<dbReference type="HAMAP" id="MF_01926">
    <property type="entry name" value="PurS"/>
    <property type="match status" value="1"/>
</dbReference>
<keyword evidence="5 6" id="KW-0067">ATP-binding</keyword>
<dbReference type="Gene3D" id="3.30.1280.10">
    <property type="entry name" value="Phosphoribosylformylglycinamidine synthase subunit PurS"/>
    <property type="match status" value="1"/>
</dbReference>
<dbReference type="GO" id="GO:0005524">
    <property type="term" value="F:ATP binding"/>
    <property type="evidence" value="ECO:0007669"/>
    <property type="project" value="UniProtKB-UniRule"/>
</dbReference>
<accession>A0A1S9P894</accession>
<dbReference type="Proteomes" id="UP000189739">
    <property type="component" value="Unassembled WGS sequence"/>
</dbReference>
<evidence type="ECO:0000313" key="7">
    <source>
        <dbReference type="EMBL" id="OOQ56878.1"/>
    </source>
</evidence>
<dbReference type="STRING" id="1792845.BC343_18035"/>
<dbReference type="AlphaFoldDB" id="A0A1S9P894"/>
<dbReference type="PANTHER" id="PTHR34696:SF1">
    <property type="entry name" value="PHOSPHORIBOSYLFORMYLGLYCINAMIDINE SYNTHASE SUBUNIT PURS"/>
    <property type="match status" value="1"/>
</dbReference>
<keyword evidence="4 6" id="KW-0658">Purine biosynthesis</keyword>
<dbReference type="SUPFAM" id="SSF82697">
    <property type="entry name" value="PurS-like"/>
    <property type="match status" value="1"/>
</dbReference>
<reference evidence="7 8" key="1">
    <citation type="submission" date="2016-07" db="EMBL/GenBank/DDBJ databases">
        <title>Genomic analysis of zinc-resistant bacterium Mucilaginibacter pedocola TBZ30.</title>
        <authorList>
            <person name="Huang J."/>
            <person name="Tang J."/>
        </authorList>
    </citation>
    <scope>NUCLEOTIDE SEQUENCE [LARGE SCALE GENOMIC DNA]</scope>
    <source>
        <strain evidence="7 8">TBZ30</strain>
    </source>
</reference>
<evidence type="ECO:0000313" key="8">
    <source>
        <dbReference type="Proteomes" id="UP000189739"/>
    </source>
</evidence>
<dbReference type="OrthoDB" id="9799101at2"/>
<dbReference type="InterPro" id="IPR036604">
    <property type="entry name" value="PurS-like_sf"/>
</dbReference>
<dbReference type="InterPro" id="IPR003850">
    <property type="entry name" value="PurS"/>
</dbReference>
<evidence type="ECO:0000256" key="2">
    <source>
        <dbReference type="ARBA" id="ARBA00022598"/>
    </source>
</evidence>
<keyword evidence="2 6" id="KW-0436">Ligase</keyword>
<comment type="subunit">
    <text evidence="6">Part of the FGAM synthase complex composed of 1 PurL, 1 PurQ and 2 PurS subunits.</text>
</comment>
<evidence type="ECO:0000256" key="1">
    <source>
        <dbReference type="ARBA" id="ARBA00022490"/>
    </source>
</evidence>
<comment type="pathway">
    <text evidence="6">Purine metabolism; IMP biosynthesis via de novo pathway; 5-amino-1-(5-phospho-D-ribosyl)imidazole from N(2)-formyl-N(1)-(5-phospho-D-ribosyl)glycinamide: step 1/2.</text>
</comment>
<organism evidence="7 8">
    <name type="scientific">Mucilaginibacter pedocola</name>
    <dbReference type="NCBI Taxonomy" id="1792845"/>
    <lineage>
        <taxon>Bacteria</taxon>
        <taxon>Pseudomonadati</taxon>
        <taxon>Bacteroidota</taxon>
        <taxon>Sphingobacteriia</taxon>
        <taxon>Sphingobacteriales</taxon>
        <taxon>Sphingobacteriaceae</taxon>
        <taxon>Mucilaginibacter</taxon>
    </lineage>
</organism>
<evidence type="ECO:0000256" key="4">
    <source>
        <dbReference type="ARBA" id="ARBA00022755"/>
    </source>
</evidence>
<evidence type="ECO:0000256" key="3">
    <source>
        <dbReference type="ARBA" id="ARBA00022741"/>
    </source>
</evidence>
<keyword evidence="1 6" id="KW-0963">Cytoplasm</keyword>
<name>A0A1S9P894_9SPHI</name>
<dbReference type="GO" id="GO:0005737">
    <property type="term" value="C:cytoplasm"/>
    <property type="evidence" value="ECO:0007669"/>
    <property type="project" value="UniProtKB-SubCell"/>
</dbReference>
<comment type="catalytic activity">
    <reaction evidence="6">
        <text>N(2)-formyl-N(1)-(5-phospho-beta-D-ribosyl)glycinamide + L-glutamine + ATP + H2O = 2-formamido-N(1)-(5-O-phospho-beta-D-ribosyl)acetamidine + L-glutamate + ADP + phosphate + H(+)</text>
        <dbReference type="Rhea" id="RHEA:17129"/>
        <dbReference type="ChEBI" id="CHEBI:15377"/>
        <dbReference type="ChEBI" id="CHEBI:15378"/>
        <dbReference type="ChEBI" id="CHEBI:29985"/>
        <dbReference type="ChEBI" id="CHEBI:30616"/>
        <dbReference type="ChEBI" id="CHEBI:43474"/>
        <dbReference type="ChEBI" id="CHEBI:58359"/>
        <dbReference type="ChEBI" id="CHEBI:147286"/>
        <dbReference type="ChEBI" id="CHEBI:147287"/>
        <dbReference type="ChEBI" id="CHEBI:456216"/>
        <dbReference type="EC" id="6.3.5.3"/>
    </reaction>
</comment>
<evidence type="ECO:0000256" key="6">
    <source>
        <dbReference type="HAMAP-Rule" id="MF_01926"/>
    </source>
</evidence>
<dbReference type="UniPathway" id="UPA00074">
    <property type="reaction ID" value="UER00128"/>
</dbReference>
<keyword evidence="8" id="KW-1185">Reference proteome</keyword>
<evidence type="ECO:0000256" key="5">
    <source>
        <dbReference type="ARBA" id="ARBA00022840"/>
    </source>
</evidence>
<sequence>MKKFLAEIDVMPKKEILDPQGKAVTGSMKNLGLAEIQNVRIGKHVSLEIEAESTEAASEKVDQACKSLLANLIMESYTFKLEEVA</sequence>
<dbReference type="Pfam" id="PF02700">
    <property type="entry name" value="PurS"/>
    <property type="match status" value="1"/>
</dbReference>
<comment type="subcellular location">
    <subcellularLocation>
        <location evidence="6">Cytoplasm</location>
    </subcellularLocation>
</comment>
<dbReference type="NCBIfam" id="TIGR00302">
    <property type="entry name" value="phosphoribosylformylglycinamidine synthase subunit PurS"/>
    <property type="match status" value="1"/>
</dbReference>
<protein>
    <recommendedName>
        <fullName evidence="6">Phosphoribosylformylglycinamidine synthase subunit PurS</fullName>
        <shortName evidence="6">FGAM synthase</shortName>
        <ecNumber evidence="6">6.3.5.3</ecNumber>
    </recommendedName>
    <alternativeName>
        <fullName evidence="6">Formylglycinamide ribonucleotide amidotransferase subunit III</fullName>
        <shortName evidence="6">FGAR amidotransferase III</shortName>
        <shortName evidence="6">FGAR-AT III</shortName>
    </alternativeName>
    <alternativeName>
        <fullName evidence="6">Phosphoribosylformylglycinamidine synthase subunit III</fullName>
    </alternativeName>
</protein>
<dbReference type="GO" id="GO:0006189">
    <property type="term" value="P:'de novo' IMP biosynthetic process"/>
    <property type="evidence" value="ECO:0007669"/>
    <property type="project" value="UniProtKB-UniRule"/>
</dbReference>
<dbReference type="EC" id="6.3.5.3" evidence="6"/>
<dbReference type="GO" id="GO:0004642">
    <property type="term" value="F:phosphoribosylformylglycinamidine synthase activity"/>
    <property type="evidence" value="ECO:0007669"/>
    <property type="project" value="UniProtKB-UniRule"/>
</dbReference>
<comment type="caution">
    <text evidence="7">The sequence shown here is derived from an EMBL/GenBank/DDBJ whole genome shotgun (WGS) entry which is preliminary data.</text>
</comment>